<accession>A0A8S5P7L1</accession>
<dbReference type="EMBL" id="BK015346">
    <property type="protein sequence ID" value="DAE02425.1"/>
    <property type="molecule type" value="Genomic_DNA"/>
</dbReference>
<dbReference type="InterPro" id="IPR029052">
    <property type="entry name" value="Metallo-depent_PP-like"/>
</dbReference>
<organism evidence="2">
    <name type="scientific">Siphoviridae sp. ctsUY14</name>
    <dbReference type="NCBI Taxonomy" id="2825693"/>
    <lineage>
        <taxon>Viruses</taxon>
        <taxon>Duplodnaviria</taxon>
        <taxon>Heunggongvirae</taxon>
        <taxon>Uroviricota</taxon>
        <taxon>Caudoviricetes</taxon>
    </lineage>
</organism>
<proteinExistence type="predicted"/>
<evidence type="ECO:0000256" key="1">
    <source>
        <dbReference type="SAM" id="Coils"/>
    </source>
</evidence>
<protein>
    <submittedName>
        <fullName evidence="2">DNA polymerase II small subunit</fullName>
    </submittedName>
</protein>
<reference evidence="2" key="1">
    <citation type="journal article" date="2021" name="Proc. Natl. Acad. Sci. U.S.A.">
        <title>A Catalog of Tens of Thousands of Viruses from Human Metagenomes Reveals Hidden Associations with Chronic Diseases.</title>
        <authorList>
            <person name="Tisza M.J."/>
            <person name="Buck C.B."/>
        </authorList>
    </citation>
    <scope>NUCLEOTIDE SEQUENCE</scope>
    <source>
        <strain evidence="2">CtsUY14</strain>
    </source>
</reference>
<feature type="coiled-coil region" evidence="1">
    <location>
        <begin position="73"/>
        <end position="124"/>
    </location>
</feature>
<dbReference type="SUPFAM" id="SSF56300">
    <property type="entry name" value="Metallo-dependent phosphatases"/>
    <property type="match status" value="1"/>
</dbReference>
<evidence type="ECO:0000313" key="2">
    <source>
        <dbReference type="EMBL" id="DAE02425.1"/>
    </source>
</evidence>
<name>A0A8S5P7L1_9CAUD</name>
<sequence length="392" mass="45029">MEAFKRLENEDENAYIWRVCDNKDLIGTWQDVCDLLNSELNHDYNESWYRKMYQSFMMMFDAIKSKYFDNEQIHKIEQKKQELIKERFRLNDERVAYNRALRNDARLENRLDKLEEAILDFGKENYVSSPVKTIKSNNDLLVILSDLHIGQTFDSFGGKYNTDIAKQRLCKYLDEIIALRDIYNSENCYVSLQGDLISNSIHKTIAITNQENVIQQIKKASELVTMFVYELSKHFNKVMVTSVSGNHSRLDKKEDALKDERLDDIVIWYMNAALSGVNNVELKTNNEDSTFAEMDIRGKKYINVHGDYDAFSKAGIASLSMMLGYFPYAITFGHLHTCAMQDEGGVKIIRGGSLAGSGDDYTIQKRLPGNATQMVCVCTADGIKSYNVIELS</sequence>
<keyword evidence="1" id="KW-0175">Coiled coil</keyword>